<feature type="compositionally biased region" description="Low complexity" evidence="12">
    <location>
        <begin position="897"/>
        <end position="912"/>
    </location>
</feature>
<evidence type="ECO:0000256" key="2">
    <source>
        <dbReference type="ARBA" id="ARBA00004370"/>
    </source>
</evidence>
<keyword evidence="6 13" id="KW-0812">Transmembrane</keyword>
<evidence type="ECO:0000256" key="3">
    <source>
        <dbReference type="ARBA" id="ARBA00012438"/>
    </source>
</evidence>
<feature type="region of interest" description="Disordered" evidence="12">
    <location>
        <begin position="820"/>
        <end position="1105"/>
    </location>
</feature>
<feature type="compositionally biased region" description="Low complexity" evidence="12">
    <location>
        <begin position="37"/>
        <end position="49"/>
    </location>
</feature>
<feature type="compositionally biased region" description="Low complexity" evidence="12">
    <location>
        <begin position="859"/>
        <end position="879"/>
    </location>
</feature>
<evidence type="ECO:0000259" key="14">
    <source>
        <dbReference type="SMART" id="SM00304"/>
    </source>
</evidence>
<feature type="transmembrane region" description="Helical" evidence="13">
    <location>
        <begin position="60"/>
        <end position="79"/>
    </location>
</feature>
<comment type="catalytic activity">
    <reaction evidence="1">
        <text>ATP + protein L-histidine = ADP + protein N-phospho-L-histidine.</text>
        <dbReference type="EC" id="2.7.13.3"/>
    </reaction>
</comment>
<keyword evidence="11" id="KW-0902">Two-component regulatory system</keyword>
<evidence type="ECO:0000256" key="9">
    <source>
        <dbReference type="ARBA" id="ARBA00022840"/>
    </source>
</evidence>
<dbReference type="Gene3D" id="6.10.340.10">
    <property type="match status" value="1"/>
</dbReference>
<feature type="compositionally biased region" description="Low complexity" evidence="12">
    <location>
        <begin position="783"/>
        <end position="800"/>
    </location>
</feature>
<feature type="compositionally biased region" description="Gly residues" evidence="12">
    <location>
        <begin position="880"/>
        <end position="896"/>
    </location>
</feature>
<evidence type="ECO:0000256" key="10">
    <source>
        <dbReference type="ARBA" id="ARBA00022989"/>
    </source>
</evidence>
<feature type="compositionally biased region" description="Polar residues" evidence="12">
    <location>
        <begin position="1080"/>
        <end position="1092"/>
    </location>
</feature>
<evidence type="ECO:0000256" key="1">
    <source>
        <dbReference type="ARBA" id="ARBA00000085"/>
    </source>
</evidence>
<evidence type="ECO:0000313" key="17">
    <source>
        <dbReference type="Proteomes" id="UP000749040"/>
    </source>
</evidence>
<evidence type="ECO:0000256" key="7">
    <source>
        <dbReference type="ARBA" id="ARBA00022741"/>
    </source>
</evidence>
<keyword evidence="8" id="KW-0418">Kinase</keyword>
<proteinExistence type="predicted"/>
<evidence type="ECO:0000256" key="12">
    <source>
        <dbReference type="SAM" id="MobiDB-lite"/>
    </source>
</evidence>
<gene>
    <name evidence="16" type="ORF">ITX44_04825</name>
</gene>
<feature type="region of interest" description="Disordered" evidence="12">
    <location>
        <begin position="778"/>
        <end position="800"/>
    </location>
</feature>
<keyword evidence="4" id="KW-0597">Phosphoprotein</keyword>
<keyword evidence="13" id="KW-0472">Membrane</keyword>
<keyword evidence="7" id="KW-0547">Nucleotide-binding</keyword>
<evidence type="ECO:0000313" key="16">
    <source>
        <dbReference type="EMBL" id="MBM9503869.1"/>
    </source>
</evidence>
<sequence length="1105" mass="117611">MRNTRRAEAGAAPGPRGNFTPPQRPGPAGPDGPGPDPATDSPAAPDPGGRLSVRNWRMATRLNVILLIPVLVALVFGGLRVKSSVDTWHQADDAVRTADLVRAAATYSTALINERDVTAVPLLAGRRDDPTVTAARAATDAAARSFDQAAARMPDAAGLKRRIAGFRTVEPQLASLRRAAYTRQLPGVQTEEWYVKIQHPLMELANELGYGTSNITAYGRTLYAVSLAKAAESLTRSIGTHILVEQPVPAKELALQKTSLGSYAYLEGIALEEYQGGGTAADQSRLQAAQADAQKKGQALVADAQRKAEAAGTAFVAPPDLTRMVTEIATPGRTAAQLKAEGITADSFFGAATLSFDAYRTVEGALAGQAAHDAAHIASNAKRDALINAVAVVLALILAFIVAARMARTMSRNMRRLRGAAFDVAETRLPAIVDQLSRTDPGRVDTQVAPIPITSRDEIGEVARAFDQVHREAVRLAAEQALLRGNVNAIFTNLSLRNQGLIERQLDLITDLENNEADPEQLANLFRMDHLATRMRRNGENLLVLAGEEPARQWNQPVPLVDVMRAAASEVEAYDRIELVGIPETDIHGSAVTDLVHLLAELLENATSFSSPQTRVRVTATRLPDGRVMVEIHDRGIGLTSQDFADINHKLANPPTVDVEVAKRMGLFVVGRLADRHGIRVQLRPSGEQAGTTSLVMLPEPITHGGGDDGLLDAPEEGDFAVSRIVPEHDPAEAAGARTAAELGFDDSRYESLNSVGRSLKREERRAQLEAAATAVPTGRELPGPGQEQQPYGEGYPAAEGYEGGYDPAYQQQGYEQQAYQQGFGPDGGPLPEGFAPAPGYEEQPGRPGFDQQGGYGQQPGYEQGAPAGYEPAAFEAAGTGTGFEQGPAFGQGAGYGQPAAADQGADFAQNGFSAPDHTPAYAQEPGYQAEFSGYAPAQDDWPAAEAEVTESAPPLPQAPRESVVSQSLTDAGLPRRERRPRSSEQPAQEPAQESAQPQNDVQPDDPGWRSTNDEHWQRAGQVREPKAGGVTPSGLPRRVPQANLVAGTAAQTPQGGPQVSRAPEDVRGRLSNLRRGVQQGRTAGTDTNGPATESGFGGPQNQER</sequence>
<dbReference type="SMART" id="SM00304">
    <property type="entry name" value="HAMP"/>
    <property type="match status" value="1"/>
</dbReference>
<keyword evidence="9" id="KW-0067">ATP-binding</keyword>
<dbReference type="RefSeq" id="WP_205355713.1">
    <property type="nucleotide sequence ID" value="NZ_JADKYB010000002.1"/>
</dbReference>
<dbReference type="PANTHER" id="PTHR44936:SF9">
    <property type="entry name" value="SENSOR PROTEIN CREC"/>
    <property type="match status" value="1"/>
</dbReference>
<feature type="compositionally biased region" description="Basic and acidic residues" evidence="12">
    <location>
        <begin position="1012"/>
        <end position="1027"/>
    </location>
</feature>
<feature type="domain" description="HAMP" evidence="14">
    <location>
        <begin position="408"/>
        <end position="478"/>
    </location>
</feature>
<feature type="compositionally biased region" description="Pro residues" evidence="12">
    <location>
        <begin position="22"/>
        <end position="36"/>
    </location>
</feature>
<dbReference type="InterPro" id="IPR003594">
    <property type="entry name" value="HATPase_dom"/>
</dbReference>
<dbReference type="Pfam" id="PF02518">
    <property type="entry name" value="HATPase_c"/>
    <property type="match status" value="1"/>
</dbReference>
<feature type="transmembrane region" description="Helical" evidence="13">
    <location>
        <begin position="385"/>
        <end position="407"/>
    </location>
</feature>
<dbReference type="InterPro" id="IPR050980">
    <property type="entry name" value="2C_sensor_his_kinase"/>
</dbReference>
<comment type="subcellular location">
    <subcellularLocation>
        <location evidence="2">Membrane</location>
    </subcellularLocation>
</comment>
<evidence type="ECO:0000256" key="4">
    <source>
        <dbReference type="ARBA" id="ARBA00022553"/>
    </source>
</evidence>
<evidence type="ECO:0000256" key="13">
    <source>
        <dbReference type="SAM" id="Phobius"/>
    </source>
</evidence>
<dbReference type="Proteomes" id="UP000749040">
    <property type="component" value="Unassembled WGS sequence"/>
</dbReference>
<dbReference type="InterPro" id="IPR036890">
    <property type="entry name" value="HATPase_C_sf"/>
</dbReference>
<dbReference type="SMART" id="SM00387">
    <property type="entry name" value="HATPase_c"/>
    <property type="match status" value="1"/>
</dbReference>
<dbReference type="PANTHER" id="PTHR44936">
    <property type="entry name" value="SENSOR PROTEIN CREC"/>
    <property type="match status" value="1"/>
</dbReference>
<dbReference type="Gene3D" id="3.30.565.10">
    <property type="entry name" value="Histidine kinase-like ATPase, C-terminal domain"/>
    <property type="match status" value="1"/>
</dbReference>
<comment type="caution">
    <text evidence="16">The sequence shown here is derived from an EMBL/GenBank/DDBJ whole genome shotgun (WGS) entry which is preliminary data.</text>
</comment>
<evidence type="ECO:0000256" key="11">
    <source>
        <dbReference type="ARBA" id="ARBA00023012"/>
    </source>
</evidence>
<dbReference type="InterPro" id="IPR013587">
    <property type="entry name" value="Nitrate/nitrite_sensing"/>
</dbReference>
<dbReference type="Pfam" id="PF08376">
    <property type="entry name" value="NIT"/>
    <property type="match status" value="1"/>
</dbReference>
<keyword evidence="10 13" id="KW-1133">Transmembrane helix</keyword>
<evidence type="ECO:0000256" key="6">
    <source>
        <dbReference type="ARBA" id="ARBA00022692"/>
    </source>
</evidence>
<protein>
    <recommendedName>
        <fullName evidence="3">histidine kinase</fullName>
        <ecNumber evidence="3">2.7.13.3</ecNumber>
    </recommendedName>
</protein>
<evidence type="ECO:0000259" key="15">
    <source>
        <dbReference type="SMART" id="SM00387"/>
    </source>
</evidence>
<dbReference type="SUPFAM" id="SSF55874">
    <property type="entry name" value="ATPase domain of HSP90 chaperone/DNA topoisomerase II/histidine kinase"/>
    <property type="match status" value="1"/>
</dbReference>
<keyword evidence="5" id="KW-0808">Transferase</keyword>
<organism evidence="16 17">
    <name type="scientific">Actinacidiphila acididurans</name>
    <dbReference type="NCBI Taxonomy" id="2784346"/>
    <lineage>
        <taxon>Bacteria</taxon>
        <taxon>Bacillati</taxon>
        <taxon>Actinomycetota</taxon>
        <taxon>Actinomycetes</taxon>
        <taxon>Kitasatosporales</taxon>
        <taxon>Streptomycetaceae</taxon>
        <taxon>Actinacidiphila</taxon>
    </lineage>
</organism>
<dbReference type="EC" id="2.7.13.3" evidence="3"/>
<evidence type="ECO:0000256" key="8">
    <source>
        <dbReference type="ARBA" id="ARBA00022777"/>
    </source>
</evidence>
<feature type="region of interest" description="Disordered" evidence="12">
    <location>
        <begin position="1"/>
        <end position="50"/>
    </location>
</feature>
<name>A0ABS2TKL6_9ACTN</name>
<dbReference type="InterPro" id="IPR003660">
    <property type="entry name" value="HAMP_dom"/>
</dbReference>
<dbReference type="EMBL" id="JADKYB010000002">
    <property type="protein sequence ID" value="MBM9503869.1"/>
    <property type="molecule type" value="Genomic_DNA"/>
</dbReference>
<feature type="compositionally biased region" description="Low complexity" evidence="12">
    <location>
        <begin position="984"/>
        <end position="999"/>
    </location>
</feature>
<feature type="domain" description="Histidine kinase/HSP90-like ATPase" evidence="15">
    <location>
        <begin position="590"/>
        <end position="702"/>
    </location>
</feature>
<dbReference type="CDD" id="cd06225">
    <property type="entry name" value="HAMP"/>
    <property type="match status" value="1"/>
</dbReference>
<keyword evidence="17" id="KW-1185">Reference proteome</keyword>
<accession>A0ABS2TKL6</accession>
<evidence type="ECO:0000256" key="5">
    <source>
        <dbReference type="ARBA" id="ARBA00022679"/>
    </source>
</evidence>
<reference evidence="16 17" key="1">
    <citation type="submission" date="2021-01" db="EMBL/GenBank/DDBJ databases">
        <title>Streptomyces acididurans sp. nov., isolated from a peat swamp forest soil.</title>
        <authorList>
            <person name="Chantavorakit T."/>
            <person name="Duangmal K."/>
        </authorList>
    </citation>
    <scope>NUCLEOTIDE SEQUENCE [LARGE SCALE GENOMIC DNA]</scope>
    <source>
        <strain evidence="16 17">KK5PA1</strain>
    </source>
</reference>